<dbReference type="InterPro" id="IPR038555">
    <property type="entry name" value="Zincin_1_sf"/>
</dbReference>
<dbReference type="AlphaFoldDB" id="A0A7T7MA28"/>
<name>A0A7T7MA28_9ACTO</name>
<sequence>MTPPVHLTEEELDAAVEAALDLLPEELTQAMDNVALMIQDEPDPEQLTDQDYDEDGLPTLLGLYEGTPLTERDESWNLVLPDQVTVFVGPLSRWCRNREELVHEIAVTVIHELAHHFGIDDARLHELGWD</sequence>
<dbReference type="SUPFAM" id="SSF55486">
    <property type="entry name" value="Metalloproteases ('zincins'), catalytic domain"/>
    <property type="match status" value="1"/>
</dbReference>
<dbReference type="KEGG" id="awe:JG540_01560"/>
<accession>A0A7T7MA28</accession>
<dbReference type="EMBL" id="CP066802">
    <property type="protein sequence ID" value="QQM67613.1"/>
    <property type="molecule type" value="Genomic_DNA"/>
</dbReference>
<organism evidence="1 2">
    <name type="scientific">Actinomyces weissii</name>
    <dbReference type="NCBI Taxonomy" id="675090"/>
    <lineage>
        <taxon>Bacteria</taxon>
        <taxon>Bacillati</taxon>
        <taxon>Actinomycetota</taxon>
        <taxon>Actinomycetes</taxon>
        <taxon>Actinomycetales</taxon>
        <taxon>Actinomycetaceae</taxon>
        <taxon>Actinomyces</taxon>
    </lineage>
</organism>
<dbReference type="Proteomes" id="UP000595895">
    <property type="component" value="Chromosome"/>
</dbReference>
<dbReference type="InterPro" id="IPR010428">
    <property type="entry name" value="Zincin_1"/>
</dbReference>
<dbReference type="CDD" id="cd12952">
    <property type="entry name" value="MMP_ACEL2062"/>
    <property type="match status" value="1"/>
</dbReference>
<reference evidence="1 2" key="1">
    <citation type="submission" date="2020-12" db="EMBL/GenBank/DDBJ databases">
        <authorList>
            <person name="Zhou J."/>
        </authorList>
    </citation>
    <scope>NUCLEOTIDE SEQUENCE [LARGE SCALE GENOMIC DNA]</scope>
    <source>
        <strain evidence="1 2">CCUG 61299</strain>
    </source>
</reference>
<protein>
    <submittedName>
        <fullName evidence="1">Metallopeptidase family protein</fullName>
    </submittedName>
</protein>
<keyword evidence="2" id="KW-1185">Reference proteome</keyword>
<dbReference type="Pfam" id="PF06262">
    <property type="entry name" value="Zincin_1"/>
    <property type="match status" value="1"/>
</dbReference>
<dbReference type="Gene3D" id="3.30.2010.20">
    <property type="match status" value="1"/>
</dbReference>
<proteinExistence type="predicted"/>
<gene>
    <name evidence="1" type="ORF">JG540_01560</name>
</gene>
<dbReference type="RefSeq" id="WP_200276339.1">
    <property type="nucleotide sequence ID" value="NZ_CP066802.1"/>
</dbReference>
<evidence type="ECO:0000313" key="1">
    <source>
        <dbReference type="EMBL" id="QQM67613.1"/>
    </source>
</evidence>
<evidence type="ECO:0000313" key="2">
    <source>
        <dbReference type="Proteomes" id="UP000595895"/>
    </source>
</evidence>